<keyword evidence="1" id="KW-1133">Transmembrane helix</keyword>
<evidence type="ECO:0000313" key="3">
    <source>
        <dbReference type="Proteomes" id="UP000199622"/>
    </source>
</evidence>
<sequence length="126" mass="13108">MTRPTAPAARRQISVQELIQRCQAENSPAPDSRAREAVVTGAPRPDRLPRWLIAGAAGVAALSAFALVSFVVQGDPEPPSVRVPAAPGAITFAGTRTVTETAAPPPPTVFSPAYGSPYGGYYTPPK</sequence>
<evidence type="ECO:0000256" key="1">
    <source>
        <dbReference type="SAM" id="Phobius"/>
    </source>
</evidence>
<dbReference type="STRING" id="208445.SAMN04489727_4038"/>
<feature type="transmembrane region" description="Helical" evidence="1">
    <location>
        <begin position="51"/>
        <end position="72"/>
    </location>
</feature>
<evidence type="ECO:0000313" key="2">
    <source>
        <dbReference type="EMBL" id="SEC51657.1"/>
    </source>
</evidence>
<protein>
    <submittedName>
        <fullName evidence="2">Uncharacterized protein</fullName>
    </submittedName>
</protein>
<name>A0A1H4T5K3_9PSEU</name>
<proteinExistence type="predicted"/>
<keyword evidence="1" id="KW-0472">Membrane</keyword>
<dbReference type="AlphaFoldDB" id="A0A1H4T5K3"/>
<keyword evidence="3" id="KW-1185">Reference proteome</keyword>
<gene>
    <name evidence="2" type="ORF">SAMN04489727_4038</name>
</gene>
<accession>A0A1H4T5K3</accession>
<organism evidence="2 3">
    <name type="scientific">Amycolatopsis tolypomycina</name>
    <dbReference type="NCBI Taxonomy" id="208445"/>
    <lineage>
        <taxon>Bacteria</taxon>
        <taxon>Bacillati</taxon>
        <taxon>Actinomycetota</taxon>
        <taxon>Actinomycetes</taxon>
        <taxon>Pseudonocardiales</taxon>
        <taxon>Pseudonocardiaceae</taxon>
        <taxon>Amycolatopsis</taxon>
    </lineage>
</organism>
<reference evidence="3" key="1">
    <citation type="submission" date="2016-10" db="EMBL/GenBank/DDBJ databases">
        <authorList>
            <person name="Varghese N."/>
            <person name="Submissions S."/>
        </authorList>
    </citation>
    <scope>NUCLEOTIDE SEQUENCE [LARGE SCALE GENOMIC DNA]</scope>
    <source>
        <strain evidence="3">DSM 44544</strain>
    </source>
</reference>
<keyword evidence="1" id="KW-0812">Transmembrane</keyword>
<dbReference type="Proteomes" id="UP000199622">
    <property type="component" value="Unassembled WGS sequence"/>
</dbReference>
<dbReference type="EMBL" id="FNSO01000004">
    <property type="protein sequence ID" value="SEC51657.1"/>
    <property type="molecule type" value="Genomic_DNA"/>
</dbReference>